<comment type="caution">
    <text evidence="2">The sequence shown here is derived from an EMBL/GenBank/DDBJ whole genome shotgun (WGS) entry which is preliminary data.</text>
</comment>
<evidence type="ECO:0000313" key="3">
    <source>
        <dbReference type="Proteomes" id="UP000604825"/>
    </source>
</evidence>
<feature type="region of interest" description="Disordered" evidence="1">
    <location>
        <begin position="1"/>
        <end position="71"/>
    </location>
</feature>
<feature type="compositionally biased region" description="Polar residues" evidence="1">
    <location>
        <begin position="29"/>
        <end position="71"/>
    </location>
</feature>
<name>A0A811RWS7_9POAL</name>
<evidence type="ECO:0000256" key="1">
    <source>
        <dbReference type="SAM" id="MobiDB-lite"/>
    </source>
</evidence>
<sequence length="71" mass="7374">MDVRMVSSLGTSSSATNTPMSFHGMASAKGSTMSSAMTTGMQPKTTASTCRGLQGAQPSGHRQNTARCMSW</sequence>
<evidence type="ECO:0000313" key="2">
    <source>
        <dbReference type="EMBL" id="CAD6333611.1"/>
    </source>
</evidence>
<dbReference type="OrthoDB" id="10462703at2759"/>
<gene>
    <name evidence="2" type="ORF">NCGR_LOCUS57709</name>
</gene>
<keyword evidence="3" id="KW-1185">Reference proteome</keyword>
<dbReference type="AlphaFoldDB" id="A0A811RWS7"/>
<dbReference type="Proteomes" id="UP000604825">
    <property type="component" value="Unassembled WGS sequence"/>
</dbReference>
<accession>A0A811RWS7</accession>
<protein>
    <submittedName>
        <fullName evidence="2">Uncharacterized protein</fullName>
    </submittedName>
</protein>
<dbReference type="EMBL" id="CAJGYO010000017">
    <property type="protein sequence ID" value="CAD6333611.1"/>
    <property type="molecule type" value="Genomic_DNA"/>
</dbReference>
<feature type="compositionally biased region" description="Polar residues" evidence="1">
    <location>
        <begin position="8"/>
        <end position="20"/>
    </location>
</feature>
<proteinExistence type="predicted"/>
<organism evidence="2 3">
    <name type="scientific">Miscanthus lutarioriparius</name>
    <dbReference type="NCBI Taxonomy" id="422564"/>
    <lineage>
        <taxon>Eukaryota</taxon>
        <taxon>Viridiplantae</taxon>
        <taxon>Streptophyta</taxon>
        <taxon>Embryophyta</taxon>
        <taxon>Tracheophyta</taxon>
        <taxon>Spermatophyta</taxon>
        <taxon>Magnoliopsida</taxon>
        <taxon>Liliopsida</taxon>
        <taxon>Poales</taxon>
        <taxon>Poaceae</taxon>
        <taxon>PACMAD clade</taxon>
        <taxon>Panicoideae</taxon>
        <taxon>Andropogonodae</taxon>
        <taxon>Andropogoneae</taxon>
        <taxon>Saccharinae</taxon>
        <taxon>Miscanthus</taxon>
    </lineage>
</organism>
<reference evidence="2" key="1">
    <citation type="submission" date="2020-10" db="EMBL/GenBank/DDBJ databases">
        <authorList>
            <person name="Han B."/>
            <person name="Lu T."/>
            <person name="Zhao Q."/>
            <person name="Huang X."/>
            <person name="Zhao Y."/>
        </authorList>
    </citation>
    <scope>NUCLEOTIDE SEQUENCE</scope>
</reference>